<dbReference type="Proteomes" id="UP000694551">
    <property type="component" value="Unplaced"/>
</dbReference>
<evidence type="ECO:0000259" key="4">
    <source>
        <dbReference type="PROSITE" id="PS50102"/>
    </source>
</evidence>
<dbReference type="Pfam" id="PF11835">
    <property type="entry name" value="RRM_8"/>
    <property type="match status" value="1"/>
</dbReference>
<keyword evidence="6" id="KW-1185">Reference proteome</keyword>
<dbReference type="SMART" id="SM00360">
    <property type="entry name" value="RRM"/>
    <property type="match status" value="2"/>
</dbReference>
<evidence type="ECO:0000313" key="5">
    <source>
        <dbReference type="Ensembl" id="ENSSOCP00000010319.1"/>
    </source>
</evidence>
<dbReference type="InterPro" id="IPR021790">
    <property type="entry name" value="PTBP1-like_RRM2"/>
</dbReference>
<reference evidence="5" key="1">
    <citation type="submission" date="2025-08" db="UniProtKB">
        <authorList>
            <consortium name="Ensembl"/>
        </authorList>
    </citation>
    <scope>IDENTIFICATION</scope>
</reference>
<dbReference type="InterPro" id="IPR012677">
    <property type="entry name" value="Nucleotide-bd_a/b_plait_sf"/>
</dbReference>
<dbReference type="PANTHER" id="PTHR15592">
    <property type="entry name" value="MATRIN 3/NUCLEAR PROTEIN 220-RELATED"/>
    <property type="match status" value="1"/>
</dbReference>
<evidence type="ECO:0000256" key="1">
    <source>
        <dbReference type="ARBA" id="ARBA00022737"/>
    </source>
</evidence>
<dbReference type="InterPro" id="IPR035979">
    <property type="entry name" value="RBD_domain_sf"/>
</dbReference>
<dbReference type="AlphaFoldDB" id="A0A8D0F663"/>
<evidence type="ECO:0000313" key="6">
    <source>
        <dbReference type="Proteomes" id="UP000694551"/>
    </source>
</evidence>
<name>A0A8D0F663_STROC</name>
<protein>
    <recommendedName>
        <fullName evidence="4">RRM domain-containing protein</fullName>
    </recommendedName>
</protein>
<accession>A0A8D0F663</accession>
<reference evidence="5" key="2">
    <citation type="submission" date="2025-09" db="UniProtKB">
        <authorList>
            <consortium name="Ensembl"/>
        </authorList>
    </citation>
    <scope>IDENTIFICATION</scope>
</reference>
<dbReference type="Ensembl" id="ENSSOCT00000010593.1">
    <property type="protein sequence ID" value="ENSSOCP00000010319.1"/>
    <property type="gene ID" value="ENSSOCG00000007864.1"/>
</dbReference>
<keyword evidence="1" id="KW-0677">Repeat</keyword>
<sequence>MWDSRLSLIKLKNLFEVATESKKHTMQEDKLKKSEGDRPPSRVLHLYQVPADATAEEIISLGLPFGKVTNILMLKERSQALLEMDSEEAAVNIVAYYGPTVPHLRSHPVHIQFSHYRELKTDHLNRAELQAVNAGVSGNLADTNVVDAEGGLVPSHSSVLRIIIEKLFYAVTLDMLYQIFSKFGSVLKIIIFIKNNKFQALLEYDHPRNAYYAKMYLDGRSIYTACCTLHIDFSRLARLTVKYNNNKSRDFTRFDLPSGDGQLFLQAAAFGKKPSLLVINTH</sequence>
<dbReference type="InterPro" id="IPR000504">
    <property type="entry name" value="RRM_dom"/>
</dbReference>
<evidence type="ECO:0000256" key="3">
    <source>
        <dbReference type="PROSITE-ProRule" id="PRU00176"/>
    </source>
</evidence>
<dbReference type="SUPFAM" id="SSF54928">
    <property type="entry name" value="RNA-binding domain, RBD"/>
    <property type="match status" value="2"/>
</dbReference>
<organism evidence="5 6">
    <name type="scientific">Strix occidentalis caurina</name>
    <name type="common">northern spotted owl</name>
    <dbReference type="NCBI Taxonomy" id="311401"/>
    <lineage>
        <taxon>Eukaryota</taxon>
        <taxon>Metazoa</taxon>
        <taxon>Chordata</taxon>
        <taxon>Craniata</taxon>
        <taxon>Vertebrata</taxon>
        <taxon>Euteleostomi</taxon>
        <taxon>Archelosauria</taxon>
        <taxon>Archosauria</taxon>
        <taxon>Dinosauria</taxon>
        <taxon>Saurischia</taxon>
        <taxon>Theropoda</taxon>
        <taxon>Coelurosauria</taxon>
        <taxon>Aves</taxon>
        <taxon>Neognathae</taxon>
        <taxon>Neoaves</taxon>
        <taxon>Telluraves</taxon>
        <taxon>Strigiformes</taxon>
        <taxon>Strigidae</taxon>
        <taxon>Strix</taxon>
    </lineage>
</organism>
<keyword evidence="2 3" id="KW-0694">RNA-binding</keyword>
<evidence type="ECO:0000256" key="2">
    <source>
        <dbReference type="ARBA" id="ARBA00022884"/>
    </source>
</evidence>
<proteinExistence type="predicted"/>
<dbReference type="Gene3D" id="3.30.70.330">
    <property type="match status" value="2"/>
</dbReference>
<feature type="domain" description="RRM" evidence="4">
    <location>
        <begin position="160"/>
        <end position="236"/>
    </location>
</feature>
<dbReference type="GO" id="GO:0003723">
    <property type="term" value="F:RNA binding"/>
    <property type="evidence" value="ECO:0007669"/>
    <property type="project" value="UniProtKB-UniRule"/>
</dbReference>
<dbReference type="PROSITE" id="PS50102">
    <property type="entry name" value="RRM"/>
    <property type="match status" value="1"/>
</dbReference>